<organism evidence="2 3">
    <name type="scientific">Listeria aquatica FSL S10-1188</name>
    <dbReference type="NCBI Taxonomy" id="1265818"/>
    <lineage>
        <taxon>Bacteria</taxon>
        <taxon>Bacillati</taxon>
        <taxon>Bacillota</taxon>
        <taxon>Bacilli</taxon>
        <taxon>Bacillales</taxon>
        <taxon>Listeriaceae</taxon>
        <taxon>Listeria</taxon>
    </lineage>
</organism>
<dbReference type="Proteomes" id="UP000019246">
    <property type="component" value="Unassembled WGS sequence"/>
</dbReference>
<protein>
    <submittedName>
        <fullName evidence="2">Replication and copy control-associated protein</fullName>
    </submittedName>
</protein>
<dbReference type="EMBL" id="AOCG01000022">
    <property type="protein sequence ID" value="EUJ16618.1"/>
    <property type="molecule type" value="Genomic_DNA"/>
</dbReference>
<dbReference type="RefSeq" id="WP_036074503.1">
    <property type="nucleotide sequence ID" value="NZ_AOCG01000022.1"/>
</dbReference>
<keyword evidence="3" id="KW-1185">Reference proteome</keyword>
<evidence type="ECO:0000256" key="1">
    <source>
        <dbReference type="SAM" id="MobiDB-lite"/>
    </source>
</evidence>
<proteinExistence type="predicted"/>
<dbReference type="OrthoDB" id="2157427at2"/>
<name>W7B9N9_9LIST</name>
<sequence>MSENENNLLKKRPKKIERNKQIEPTSSFSRNSIFTTPEGTENPKVEKKVEKTTTTRLSFRNKDRLNALVNIKGLVSVDEVLDILLDEHEATLTPDERRELRTMVAIYEKKR</sequence>
<comment type="caution">
    <text evidence="2">The sequence shown here is derived from an EMBL/GenBank/DDBJ whole genome shotgun (WGS) entry which is preliminary data.</text>
</comment>
<dbReference type="STRING" id="1265818.MAQA_15826"/>
<evidence type="ECO:0000313" key="2">
    <source>
        <dbReference type="EMBL" id="EUJ16618.1"/>
    </source>
</evidence>
<gene>
    <name evidence="2" type="ORF">MAQA_15826</name>
</gene>
<reference evidence="2 3" key="1">
    <citation type="journal article" date="2014" name="Int. J. Syst. Evol. Microbiol.">
        <title>Listeria floridensis sp. nov., Listeria aquatica sp. nov., Listeria cornellensis sp. nov., Listeria riparia sp. nov. and Listeria grandensis sp. nov., from agricultural and natural environments.</title>
        <authorList>
            <person name="den Bakker H.C."/>
            <person name="Warchocki S."/>
            <person name="Wright E.M."/>
            <person name="Allred A.F."/>
            <person name="Ahlstrom C."/>
            <person name="Manuel C.S."/>
            <person name="Stasiewicz M.J."/>
            <person name="Burrell A."/>
            <person name="Roof S."/>
            <person name="Strawn L."/>
            <person name="Fortes E.D."/>
            <person name="Nightingale K.K."/>
            <person name="Kephart D."/>
            <person name="Wiedmann M."/>
        </authorList>
    </citation>
    <scope>NUCLEOTIDE SEQUENCE [LARGE SCALE GENOMIC DNA]</scope>
    <source>
        <strain evidence="2 3">FSL S10-1188</strain>
    </source>
</reference>
<feature type="compositionally biased region" description="Polar residues" evidence="1">
    <location>
        <begin position="22"/>
        <end position="39"/>
    </location>
</feature>
<dbReference type="AlphaFoldDB" id="W7B9N9"/>
<evidence type="ECO:0000313" key="3">
    <source>
        <dbReference type="Proteomes" id="UP000019246"/>
    </source>
</evidence>
<dbReference type="PATRIC" id="fig|1265818.5.peg.3196"/>
<feature type="region of interest" description="Disordered" evidence="1">
    <location>
        <begin position="1"/>
        <end position="49"/>
    </location>
</feature>
<accession>W7B9N9</accession>